<evidence type="ECO:0000256" key="1">
    <source>
        <dbReference type="ARBA" id="ARBA00004370"/>
    </source>
</evidence>
<keyword evidence="5" id="KW-0732">Signal</keyword>
<dbReference type="Gene3D" id="2.60.40.10">
    <property type="entry name" value="Immunoglobulins"/>
    <property type="match status" value="1"/>
</dbReference>
<dbReference type="SUPFAM" id="SSF48726">
    <property type="entry name" value="Immunoglobulin"/>
    <property type="match status" value="1"/>
</dbReference>
<name>A0A3Q2QK78_FUNHE</name>
<accession>A0A3Q2QK78</accession>
<evidence type="ECO:0000313" key="7">
    <source>
        <dbReference type="Ensembl" id="ENSFHEP00000027464.1"/>
    </source>
</evidence>
<evidence type="ECO:0000256" key="3">
    <source>
        <dbReference type="ARBA" id="ARBA00023136"/>
    </source>
</evidence>
<organism evidence="7 8">
    <name type="scientific">Fundulus heteroclitus</name>
    <name type="common">Killifish</name>
    <name type="synonym">Mummichog</name>
    <dbReference type="NCBI Taxonomy" id="8078"/>
    <lineage>
        <taxon>Eukaryota</taxon>
        <taxon>Metazoa</taxon>
        <taxon>Chordata</taxon>
        <taxon>Craniata</taxon>
        <taxon>Vertebrata</taxon>
        <taxon>Euteleostomi</taxon>
        <taxon>Actinopterygii</taxon>
        <taxon>Neopterygii</taxon>
        <taxon>Teleostei</taxon>
        <taxon>Neoteleostei</taxon>
        <taxon>Acanthomorphata</taxon>
        <taxon>Ovalentaria</taxon>
        <taxon>Atherinomorphae</taxon>
        <taxon>Cyprinodontiformes</taxon>
        <taxon>Fundulidae</taxon>
        <taxon>Fundulus</taxon>
    </lineage>
</organism>
<evidence type="ECO:0000256" key="4">
    <source>
        <dbReference type="SAM" id="Phobius"/>
    </source>
</evidence>
<keyword evidence="3 4" id="KW-0472">Membrane</keyword>
<dbReference type="PANTHER" id="PTHR11860">
    <property type="entry name" value="POLYMERIC-IMMUNOGLOBULIN RECEPTOR"/>
    <property type="match status" value="1"/>
</dbReference>
<dbReference type="InterPro" id="IPR003599">
    <property type="entry name" value="Ig_sub"/>
</dbReference>
<feature type="transmembrane region" description="Helical" evidence="4">
    <location>
        <begin position="170"/>
        <end position="190"/>
    </location>
</feature>
<dbReference type="PANTHER" id="PTHR11860:SF87">
    <property type="entry name" value="CMRF35-LIKE MOLECULE 8"/>
    <property type="match status" value="1"/>
</dbReference>
<dbReference type="Pfam" id="PF07686">
    <property type="entry name" value="V-set"/>
    <property type="match status" value="1"/>
</dbReference>
<feature type="signal peptide" evidence="5">
    <location>
        <begin position="1"/>
        <end position="20"/>
    </location>
</feature>
<feature type="chain" id="PRO_5018571528" evidence="5">
    <location>
        <begin position="21"/>
        <end position="215"/>
    </location>
</feature>
<dbReference type="GO" id="GO:0004888">
    <property type="term" value="F:transmembrane signaling receptor activity"/>
    <property type="evidence" value="ECO:0007669"/>
    <property type="project" value="TreeGrafter"/>
</dbReference>
<dbReference type="InterPro" id="IPR013783">
    <property type="entry name" value="Ig-like_fold"/>
</dbReference>
<evidence type="ECO:0000256" key="5">
    <source>
        <dbReference type="SAM" id="SignalP"/>
    </source>
</evidence>
<dbReference type="GeneTree" id="ENSGT00910000145048"/>
<dbReference type="SMART" id="SM00409">
    <property type="entry name" value="IG"/>
    <property type="match status" value="1"/>
</dbReference>
<dbReference type="InterPro" id="IPR036179">
    <property type="entry name" value="Ig-like_dom_sf"/>
</dbReference>
<keyword evidence="8" id="KW-1185">Reference proteome</keyword>
<dbReference type="AlphaFoldDB" id="A0A3Q2QK78"/>
<evidence type="ECO:0000313" key="8">
    <source>
        <dbReference type="Proteomes" id="UP000265000"/>
    </source>
</evidence>
<feature type="domain" description="Immunoglobulin" evidence="6">
    <location>
        <begin position="20"/>
        <end position="116"/>
    </location>
</feature>
<dbReference type="InterPro" id="IPR013106">
    <property type="entry name" value="Ig_V-set"/>
</dbReference>
<dbReference type="InterPro" id="IPR050671">
    <property type="entry name" value="CD300_family_receptors"/>
</dbReference>
<reference evidence="7" key="1">
    <citation type="submission" date="2025-08" db="UniProtKB">
        <authorList>
            <consortium name="Ensembl"/>
        </authorList>
    </citation>
    <scope>IDENTIFICATION</scope>
</reference>
<keyword evidence="4" id="KW-1133">Transmembrane helix</keyword>
<proteinExistence type="predicted"/>
<sequence>MKRSLVFVVLILEEFFQTEAISITGTVGTELKITCSHTYATTNVKYFCKGACTDADVLIKSNVQERGSNGKYSIKDEGNTFYVTITNLETRDAGVYWCGIDRVGADTYNKVTITVKEENPEGIMKTSHSSNHFLFLCRIIQYLWQKKSFSLSLLILFLPLFIVIPEMILYVGTGLGVAVLALATVLLLFLRLRKRNVSTSHGKSKQTYFNTISTL</sequence>
<keyword evidence="2 4" id="KW-0812">Transmembrane</keyword>
<dbReference type="GO" id="GO:0005886">
    <property type="term" value="C:plasma membrane"/>
    <property type="evidence" value="ECO:0007669"/>
    <property type="project" value="TreeGrafter"/>
</dbReference>
<evidence type="ECO:0000256" key="2">
    <source>
        <dbReference type="ARBA" id="ARBA00022692"/>
    </source>
</evidence>
<comment type="subcellular location">
    <subcellularLocation>
        <location evidence="1">Membrane</location>
    </subcellularLocation>
</comment>
<evidence type="ECO:0000259" key="6">
    <source>
        <dbReference type="SMART" id="SM00409"/>
    </source>
</evidence>
<dbReference type="Proteomes" id="UP000265000">
    <property type="component" value="Unplaced"/>
</dbReference>
<protein>
    <submittedName>
        <fullName evidence="7">CMRF35-like molecule 1</fullName>
    </submittedName>
</protein>
<reference evidence="7" key="2">
    <citation type="submission" date="2025-09" db="UniProtKB">
        <authorList>
            <consortium name="Ensembl"/>
        </authorList>
    </citation>
    <scope>IDENTIFICATION</scope>
</reference>
<feature type="transmembrane region" description="Helical" evidence="4">
    <location>
        <begin position="148"/>
        <end position="164"/>
    </location>
</feature>
<dbReference type="Ensembl" id="ENSFHET00000000060.1">
    <property type="protein sequence ID" value="ENSFHEP00000027464.1"/>
    <property type="gene ID" value="ENSFHEG00000010941.1"/>
</dbReference>